<dbReference type="InterPro" id="IPR023365">
    <property type="entry name" value="Sortase_dom-sf"/>
</dbReference>
<dbReference type="Pfam" id="PF04203">
    <property type="entry name" value="Sortase"/>
    <property type="match status" value="1"/>
</dbReference>
<protein>
    <submittedName>
        <fullName evidence="4">Class E sortase</fullName>
    </submittedName>
</protein>
<feature type="region of interest" description="Disordered" evidence="2">
    <location>
        <begin position="1"/>
        <end position="41"/>
    </location>
</feature>
<dbReference type="NCBIfam" id="NF033747">
    <property type="entry name" value="class_E_sortase"/>
    <property type="match status" value="1"/>
</dbReference>
<dbReference type="InterPro" id="IPR042003">
    <property type="entry name" value="Sortase_E"/>
</dbReference>
<dbReference type="NCBIfam" id="TIGR01076">
    <property type="entry name" value="sortase_fam"/>
    <property type="match status" value="1"/>
</dbReference>
<dbReference type="Proteomes" id="UP001529338">
    <property type="component" value="Unassembled WGS sequence"/>
</dbReference>
<dbReference type="SUPFAM" id="SSF63817">
    <property type="entry name" value="Sortase"/>
    <property type="match status" value="1"/>
</dbReference>
<reference evidence="4 5" key="1">
    <citation type="submission" date="2023-06" db="EMBL/GenBank/DDBJ databases">
        <title>Cellulomonas sp. MW4 Whole genome sequence.</title>
        <authorList>
            <person name="Park S."/>
        </authorList>
    </citation>
    <scope>NUCLEOTIDE SEQUENCE [LARGE SCALE GENOMIC DNA]</scope>
    <source>
        <strain evidence="4 5">MW4</strain>
    </source>
</reference>
<name>A0ABT7SFV7_9CELL</name>
<sequence length="310" mass="32803">MSAPEHAGVPVDPQGAARVEPAAPGSPAPGDERGAPSVKARPSRAHSIVFGTVGVIGELLITAGVLLFGFLAWQLWWTDVQGDKAQAQIVDDFATDPVPTTTPTVAGEAARVKIATPRHDEPPVDKAPAHAVTFATVQVPRWHGIGAKPISEGIDRATVLNPKGVGHYPGTQMPGDVGNFATAGHRTTYGKPYHRIAELKVGDPIVIRTKTTWYVYRMVSKEIVYPNDVGVIAPVPDQPGKKPTKRMITMTSCTPMYSAAQRYVVHGELDYWAPISSGIPVELLGTKGNPSLADAGLTSMPTSTSTLGGR</sequence>
<keyword evidence="5" id="KW-1185">Reference proteome</keyword>
<gene>
    <name evidence="4" type="ORF">QRT04_08990</name>
</gene>
<keyword evidence="3" id="KW-0472">Membrane</keyword>
<comment type="caution">
    <text evidence="4">The sequence shown here is derived from an EMBL/GenBank/DDBJ whole genome shotgun (WGS) entry which is preliminary data.</text>
</comment>
<evidence type="ECO:0000256" key="2">
    <source>
        <dbReference type="SAM" id="MobiDB-lite"/>
    </source>
</evidence>
<dbReference type="RefSeq" id="WP_289454874.1">
    <property type="nucleotide sequence ID" value="NZ_JAUCGQ010000001.1"/>
</dbReference>
<keyword evidence="3" id="KW-0812">Transmembrane</keyword>
<dbReference type="EMBL" id="JAUCGQ010000001">
    <property type="protein sequence ID" value="MDM7855065.1"/>
    <property type="molecule type" value="Genomic_DNA"/>
</dbReference>
<evidence type="ECO:0000256" key="1">
    <source>
        <dbReference type="ARBA" id="ARBA00022801"/>
    </source>
</evidence>
<dbReference type="CDD" id="cd05830">
    <property type="entry name" value="Sortase_E"/>
    <property type="match status" value="1"/>
</dbReference>
<dbReference type="InterPro" id="IPR005754">
    <property type="entry name" value="Sortase"/>
</dbReference>
<evidence type="ECO:0000313" key="5">
    <source>
        <dbReference type="Proteomes" id="UP001529338"/>
    </source>
</evidence>
<dbReference type="InterPro" id="IPR053465">
    <property type="entry name" value="Sortase_Class_E"/>
</dbReference>
<evidence type="ECO:0000256" key="3">
    <source>
        <dbReference type="SAM" id="Phobius"/>
    </source>
</evidence>
<keyword evidence="1" id="KW-0378">Hydrolase</keyword>
<keyword evidence="3" id="KW-1133">Transmembrane helix</keyword>
<organism evidence="4 5">
    <name type="scientific">Cellulomonas alba</name>
    <dbReference type="NCBI Taxonomy" id="3053467"/>
    <lineage>
        <taxon>Bacteria</taxon>
        <taxon>Bacillati</taxon>
        <taxon>Actinomycetota</taxon>
        <taxon>Actinomycetes</taxon>
        <taxon>Micrococcales</taxon>
        <taxon>Cellulomonadaceae</taxon>
        <taxon>Cellulomonas</taxon>
    </lineage>
</organism>
<feature type="transmembrane region" description="Helical" evidence="3">
    <location>
        <begin position="48"/>
        <end position="76"/>
    </location>
</feature>
<evidence type="ECO:0000313" key="4">
    <source>
        <dbReference type="EMBL" id="MDM7855065.1"/>
    </source>
</evidence>
<dbReference type="Gene3D" id="2.40.260.10">
    <property type="entry name" value="Sortase"/>
    <property type="match status" value="1"/>
</dbReference>
<proteinExistence type="predicted"/>
<accession>A0ABT7SFV7</accession>